<sequence>MTSKRTMLIAPATAPECPRRAAAPDARLAGLLEQANRPDAPLQSAQLTPTLARDGLAGLTHSLCAPGPDIAQVHEATLPGADGPIALRLYDPAPAEASLPVCLYLHGGGHMAGSIAVYAPICRRLAIQAQCRVLALEYRLAPEHPYPQGLQDCAQALAALPAWLAAQGLALPGGLAGGLTVAGDSAGGALTASLAALAQQRAELRFARQILIYPSLDYTMALPSIEENGSGYLLDARRIRWYFEQYFQNAQPPQRRAASPLHMPATAALPPTLLFTAGFCPLRDEGYAYAQQLQAQGVQCTHWHLPGMIHAFMNMQALVPDACDAVYQRMGQFMRA</sequence>
<comment type="similarity">
    <text evidence="1">Belongs to the 'GDXG' lipolytic enzyme family.</text>
</comment>
<dbReference type="InterPro" id="IPR013094">
    <property type="entry name" value="AB_hydrolase_3"/>
</dbReference>
<keyword evidence="2" id="KW-0378">Hydrolase</keyword>
<dbReference type="PANTHER" id="PTHR48081">
    <property type="entry name" value="AB HYDROLASE SUPERFAMILY PROTEIN C4A8.06C"/>
    <property type="match status" value="1"/>
</dbReference>
<dbReference type="Proteomes" id="UP000217999">
    <property type="component" value="Unassembled WGS sequence"/>
</dbReference>
<reference evidence="5 6" key="1">
    <citation type="submission" date="2017-08" db="EMBL/GenBank/DDBJ databases">
        <title>WGS of Clinical strains of the CDC Group NO-1 linked to zoonotic infections in humans.</title>
        <authorList>
            <person name="Bernier A.-M."/>
            <person name="Bernard K."/>
        </authorList>
    </citation>
    <scope>NUCLEOTIDE SEQUENCE [LARGE SCALE GENOMIC DNA]</scope>
    <source>
        <strain evidence="5 6">NML03-0146</strain>
    </source>
</reference>
<evidence type="ECO:0000256" key="1">
    <source>
        <dbReference type="ARBA" id="ARBA00010515"/>
    </source>
</evidence>
<dbReference type="PANTHER" id="PTHR48081:SF8">
    <property type="entry name" value="ALPHA_BETA HYDROLASE FOLD-3 DOMAIN-CONTAINING PROTEIN-RELATED"/>
    <property type="match status" value="1"/>
</dbReference>
<evidence type="ECO:0000256" key="2">
    <source>
        <dbReference type="ARBA" id="ARBA00022801"/>
    </source>
</evidence>
<feature type="active site" evidence="3">
    <location>
        <position position="185"/>
    </location>
</feature>
<gene>
    <name evidence="5" type="ORF">CK620_07000</name>
</gene>
<protein>
    <submittedName>
        <fullName evidence="5">Carboxylesterase</fullName>
    </submittedName>
</protein>
<evidence type="ECO:0000256" key="3">
    <source>
        <dbReference type="PROSITE-ProRule" id="PRU10038"/>
    </source>
</evidence>
<dbReference type="EMBL" id="NSJF01000003">
    <property type="protein sequence ID" value="PAT34634.1"/>
    <property type="molecule type" value="Genomic_DNA"/>
</dbReference>
<dbReference type="RefSeq" id="WP_095549711.1">
    <property type="nucleotide sequence ID" value="NZ_NSJF01000003.1"/>
</dbReference>
<organism evidence="5 6">
    <name type="scientific">Vandammella animalimorsus</name>
    <dbReference type="NCBI Taxonomy" id="2029117"/>
    <lineage>
        <taxon>Bacteria</taxon>
        <taxon>Pseudomonadati</taxon>
        <taxon>Pseudomonadota</taxon>
        <taxon>Betaproteobacteria</taxon>
        <taxon>Burkholderiales</taxon>
        <taxon>Comamonadaceae</taxon>
        <taxon>Vandammella</taxon>
    </lineage>
</organism>
<accession>A0A2A2AA90</accession>
<dbReference type="SUPFAM" id="SSF53474">
    <property type="entry name" value="alpha/beta-Hydrolases"/>
    <property type="match status" value="1"/>
</dbReference>
<dbReference type="InterPro" id="IPR050300">
    <property type="entry name" value="GDXG_lipolytic_enzyme"/>
</dbReference>
<feature type="domain" description="Alpha/beta hydrolase fold-3" evidence="4">
    <location>
        <begin position="103"/>
        <end position="313"/>
    </location>
</feature>
<dbReference type="InterPro" id="IPR029058">
    <property type="entry name" value="AB_hydrolase_fold"/>
</dbReference>
<dbReference type="Gene3D" id="3.40.50.1820">
    <property type="entry name" value="alpha/beta hydrolase"/>
    <property type="match status" value="1"/>
</dbReference>
<dbReference type="AlphaFoldDB" id="A0A2A2AA90"/>
<dbReference type="GO" id="GO:0016787">
    <property type="term" value="F:hydrolase activity"/>
    <property type="evidence" value="ECO:0007669"/>
    <property type="project" value="UniProtKB-KW"/>
</dbReference>
<dbReference type="Pfam" id="PF07859">
    <property type="entry name" value="Abhydrolase_3"/>
    <property type="match status" value="1"/>
</dbReference>
<proteinExistence type="inferred from homology"/>
<name>A0A2A2AA90_9BURK</name>
<evidence type="ECO:0000259" key="4">
    <source>
        <dbReference type="Pfam" id="PF07859"/>
    </source>
</evidence>
<evidence type="ECO:0000313" key="6">
    <source>
        <dbReference type="Proteomes" id="UP000217999"/>
    </source>
</evidence>
<dbReference type="PROSITE" id="PS01174">
    <property type="entry name" value="LIPASE_GDXG_SER"/>
    <property type="match status" value="1"/>
</dbReference>
<dbReference type="InterPro" id="IPR033140">
    <property type="entry name" value="Lipase_GDXG_put_SER_AS"/>
</dbReference>
<evidence type="ECO:0000313" key="5">
    <source>
        <dbReference type="EMBL" id="PAT34634.1"/>
    </source>
</evidence>
<comment type="caution">
    <text evidence="5">The sequence shown here is derived from an EMBL/GenBank/DDBJ whole genome shotgun (WGS) entry which is preliminary data.</text>
</comment>